<feature type="transmembrane region" description="Helical" evidence="6">
    <location>
        <begin position="12"/>
        <end position="31"/>
    </location>
</feature>
<evidence type="ECO:0000256" key="6">
    <source>
        <dbReference type="SAM" id="Phobius"/>
    </source>
</evidence>
<gene>
    <name evidence="8" type="ORF">dsat_1507</name>
</gene>
<dbReference type="RefSeq" id="WP_020888203.1">
    <property type="nucleotide sequence ID" value="NZ_ATHI01000032.1"/>
</dbReference>
<dbReference type="OrthoDB" id="5348497at2"/>
<accession>S7SZW7</accession>
<reference evidence="8 9" key="1">
    <citation type="journal article" date="2013" name="Genome Announc.">
        <title>Draft genome sequences for three mercury-methylating, sulfate-reducing bacteria.</title>
        <authorList>
            <person name="Brown S.D."/>
            <person name="Hurt R.A.Jr."/>
            <person name="Gilmour C.C."/>
            <person name="Elias D.A."/>
        </authorList>
    </citation>
    <scope>NUCLEOTIDE SEQUENCE [LARGE SCALE GENOMIC DNA]</scope>
    <source>
        <strain evidence="8 9">DSM 16529</strain>
    </source>
</reference>
<sequence>MTILGVTMPMQAWYGIIGVVGVFVAMTWWSLRDAFAREFASTNEKMLWIQLVTIIPFLGVLAYIAIGRKRGRKNA</sequence>
<evidence type="ECO:0000256" key="3">
    <source>
        <dbReference type="ARBA" id="ARBA00022692"/>
    </source>
</evidence>
<dbReference type="GO" id="GO:0005886">
    <property type="term" value="C:plasma membrane"/>
    <property type="evidence" value="ECO:0007669"/>
    <property type="project" value="UniProtKB-SubCell"/>
</dbReference>
<comment type="subcellular location">
    <subcellularLocation>
        <location evidence="1">Cell membrane</location>
        <topology evidence="1">Multi-pass membrane protein</topology>
    </subcellularLocation>
</comment>
<dbReference type="EMBL" id="ATHI01000032">
    <property type="protein sequence ID" value="EPR30367.1"/>
    <property type="molecule type" value="Genomic_DNA"/>
</dbReference>
<proteinExistence type="predicted"/>
<evidence type="ECO:0000256" key="1">
    <source>
        <dbReference type="ARBA" id="ARBA00004651"/>
    </source>
</evidence>
<keyword evidence="4 6" id="KW-1133">Transmembrane helix</keyword>
<comment type="caution">
    <text evidence="8">The sequence shown here is derived from an EMBL/GenBank/DDBJ whole genome shotgun (WGS) entry which is preliminary data.</text>
</comment>
<feature type="transmembrane region" description="Helical" evidence="6">
    <location>
        <begin position="46"/>
        <end position="66"/>
    </location>
</feature>
<feature type="domain" description="Cardiolipin synthase N-terminal" evidence="7">
    <location>
        <begin position="26"/>
        <end position="68"/>
    </location>
</feature>
<evidence type="ECO:0000256" key="2">
    <source>
        <dbReference type="ARBA" id="ARBA00022475"/>
    </source>
</evidence>
<dbReference type="PATRIC" id="fig|1121439.3.peg.2895"/>
<dbReference type="STRING" id="1121439.dsat_1507"/>
<evidence type="ECO:0000256" key="4">
    <source>
        <dbReference type="ARBA" id="ARBA00022989"/>
    </source>
</evidence>
<dbReference type="AlphaFoldDB" id="S7SZW7"/>
<evidence type="ECO:0000259" key="7">
    <source>
        <dbReference type="Pfam" id="PF13396"/>
    </source>
</evidence>
<dbReference type="Proteomes" id="UP000014975">
    <property type="component" value="Unassembled WGS sequence"/>
</dbReference>
<evidence type="ECO:0000256" key="5">
    <source>
        <dbReference type="ARBA" id="ARBA00023136"/>
    </source>
</evidence>
<name>S7SZW7_9BACT</name>
<keyword evidence="5 6" id="KW-0472">Membrane</keyword>
<keyword evidence="9" id="KW-1185">Reference proteome</keyword>
<evidence type="ECO:0000313" key="9">
    <source>
        <dbReference type="Proteomes" id="UP000014975"/>
    </source>
</evidence>
<keyword evidence="2" id="KW-1003">Cell membrane</keyword>
<organism evidence="8 9">
    <name type="scientific">Alkalidesulfovibrio alkalitolerans DSM 16529</name>
    <dbReference type="NCBI Taxonomy" id="1121439"/>
    <lineage>
        <taxon>Bacteria</taxon>
        <taxon>Pseudomonadati</taxon>
        <taxon>Thermodesulfobacteriota</taxon>
        <taxon>Desulfovibrionia</taxon>
        <taxon>Desulfovibrionales</taxon>
        <taxon>Desulfovibrionaceae</taxon>
        <taxon>Alkalidesulfovibrio</taxon>
    </lineage>
</organism>
<keyword evidence="3 6" id="KW-0812">Transmembrane</keyword>
<dbReference type="InterPro" id="IPR027379">
    <property type="entry name" value="CLS_N"/>
</dbReference>
<protein>
    <recommendedName>
        <fullName evidence="7">Cardiolipin synthase N-terminal domain-containing protein</fullName>
    </recommendedName>
</protein>
<dbReference type="Pfam" id="PF13396">
    <property type="entry name" value="PLDc_N"/>
    <property type="match status" value="1"/>
</dbReference>
<evidence type="ECO:0000313" key="8">
    <source>
        <dbReference type="EMBL" id="EPR30367.1"/>
    </source>
</evidence>